<dbReference type="AlphaFoldDB" id="A0A518CNC7"/>
<dbReference type="RefSeq" id="WP_144995980.1">
    <property type="nucleotide sequence ID" value="NZ_CP036281.1"/>
</dbReference>
<dbReference type="OrthoDB" id="9938665at2"/>
<organism evidence="1 2">
    <name type="scientific">Polystyrenella longa</name>
    <dbReference type="NCBI Taxonomy" id="2528007"/>
    <lineage>
        <taxon>Bacteria</taxon>
        <taxon>Pseudomonadati</taxon>
        <taxon>Planctomycetota</taxon>
        <taxon>Planctomycetia</taxon>
        <taxon>Planctomycetales</taxon>
        <taxon>Planctomycetaceae</taxon>
        <taxon>Polystyrenella</taxon>
    </lineage>
</organism>
<dbReference type="KEGG" id="plon:Pla110_24680"/>
<protein>
    <recommendedName>
        <fullName evidence="3">Ribbon-helix-helix domain-containing protein</fullName>
    </recommendedName>
</protein>
<evidence type="ECO:0000313" key="1">
    <source>
        <dbReference type="EMBL" id="QDU80735.1"/>
    </source>
</evidence>
<evidence type="ECO:0008006" key="3">
    <source>
        <dbReference type="Google" id="ProtNLM"/>
    </source>
</evidence>
<gene>
    <name evidence="1" type="ORF">Pla110_24680</name>
</gene>
<accession>A0A518CNC7</accession>
<dbReference type="Proteomes" id="UP000317178">
    <property type="component" value="Chromosome"/>
</dbReference>
<sequence>MPQNTLNQYRDDNTREIDLADGSKRSVRMTPLLWEKLEFLQIVEGVTTAELATYALEEMTLQDVTFDRAFRGVVAHLANRWT</sequence>
<reference evidence="1 2" key="1">
    <citation type="submission" date="2019-02" db="EMBL/GenBank/DDBJ databases">
        <title>Deep-cultivation of Planctomycetes and their phenomic and genomic characterization uncovers novel biology.</title>
        <authorList>
            <person name="Wiegand S."/>
            <person name="Jogler M."/>
            <person name="Boedeker C."/>
            <person name="Pinto D."/>
            <person name="Vollmers J."/>
            <person name="Rivas-Marin E."/>
            <person name="Kohn T."/>
            <person name="Peeters S.H."/>
            <person name="Heuer A."/>
            <person name="Rast P."/>
            <person name="Oberbeckmann S."/>
            <person name="Bunk B."/>
            <person name="Jeske O."/>
            <person name="Meyerdierks A."/>
            <person name="Storesund J.E."/>
            <person name="Kallscheuer N."/>
            <person name="Luecker S."/>
            <person name="Lage O.M."/>
            <person name="Pohl T."/>
            <person name="Merkel B.J."/>
            <person name="Hornburger P."/>
            <person name="Mueller R.-W."/>
            <person name="Bruemmer F."/>
            <person name="Labrenz M."/>
            <person name="Spormann A.M."/>
            <person name="Op den Camp H."/>
            <person name="Overmann J."/>
            <person name="Amann R."/>
            <person name="Jetten M.S.M."/>
            <person name="Mascher T."/>
            <person name="Medema M.H."/>
            <person name="Devos D.P."/>
            <person name="Kaster A.-K."/>
            <person name="Ovreas L."/>
            <person name="Rohde M."/>
            <person name="Galperin M.Y."/>
            <person name="Jogler C."/>
        </authorList>
    </citation>
    <scope>NUCLEOTIDE SEQUENCE [LARGE SCALE GENOMIC DNA]</scope>
    <source>
        <strain evidence="1 2">Pla110</strain>
    </source>
</reference>
<evidence type="ECO:0000313" key="2">
    <source>
        <dbReference type="Proteomes" id="UP000317178"/>
    </source>
</evidence>
<proteinExistence type="predicted"/>
<name>A0A518CNC7_9PLAN</name>
<keyword evidence="2" id="KW-1185">Reference proteome</keyword>
<dbReference type="EMBL" id="CP036281">
    <property type="protein sequence ID" value="QDU80735.1"/>
    <property type="molecule type" value="Genomic_DNA"/>
</dbReference>